<evidence type="ECO:0000313" key="6">
    <source>
        <dbReference type="EMBL" id="KAA1120791.1"/>
    </source>
</evidence>
<dbReference type="OrthoDB" id="2505076at2759"/>
<name>A0A5B0R2C2_PUCGR</name>
<sequence length="149" mass="16078">MKFLISILLVLTLASSIESVSPAGKPPASQPSASARARANRLLVEKSSADLKHAKCPETMTSCPISPIISNSRSHKSRASHKKITAWECLDLEQELTACGKCDNDCMRMPNVENVGCEQGRCKIFTCKPGHSAHDELDPVTGSIVSRCL</sequence>
<dbReference type="Proteomes" id="UP000325313">
    <property type="component" value="Unassembled WGS sequence"/>
</dbReference>
<evidence type="ECO:0000313" key="4">
    <source>
        <dbReference type="EMBL" id="KAA1093328.1"/>
    </source>
</evidence>
<feature type="domain" description="Protein CPL1-like" evidence="2">
    <location>
        <begin position="87"/>
        <end position="134"/>
    </location>
</feature>
<keyword evidence="1" id="KW-0732">Signal</keyword>
<dbReference type="EMBL" id="VSWC01000118">
    <property type="protein sequence ID" value="KAA1084093.1"/>
    <property type="molecule type" value="Genomic_DNA"/>
</dbReference>
<evidence type="ECO:0000313" key="7">
    <source>
        <dbReference type="Proteomes" id="UP000324748"/>
    </source>
</evidence>
<evidence type="ECO:0000256" key="1">
    <source>
        <dbReference type="SAM" id="SignalP"/>
    </source>
</evidence>
<gene>
    <name evidence="3" type="ORF">PGT21_017405</name>
    <name evidence="5" type="ORF">PGT21_027924</name>
    <name evidence="6" type="ORF">PGTUg99_017454</name>
    <name evidence="4" type="ORF">PGTUg99_022226</name>
</gene>
<dbReference type="PANTHER" id="PTHR35192:SF2">
    <property type="entry name" value="APPLE DOMAIN-CONTAINING PROTEIN"/>
    <property type="match status" value="1"/>
</dbReference>
<proteinExistence type="predicted"/>
<dbReference type="PANTHER" id="PTHR35192">
    <property type="entry name" value="PROTEIN, PUTATIVE-RELATED"/>
    <property type="match status" value="1"/>
</dbReference>
<accession>A0A5B0R2C2</accession>
<evidence type="ECO:0000313" key="8">
    <source>
        <dbReference type="Proteomes" id="UP000325313"/>
    </source>
</evidence>
<dbReference type="AlphaFoldDB" id="A0A5B0R2C2"/>
<feature type="chain" id="PRO_5036138080" description="Protein CPL1-like domain-containing protein" evidence="1">
    <location>
        <begin position="20"/>
        <end position="149"/>
    </location>
</feature>
<dbReference type="EMBL" id="VSWC01000001">
    <property type="protein sequence ID" value="KAA1119519.1"/>
    <property type="molecule type" value="Genomic_DNA"/>
</dbReference>
<organism evidence="5 7">
    <name type="scientific">Puccinia graminis f. sp. tritici</name>
    <dbReference type="NCBI Taxonomy" id="56615"/>
    <lineage>
        <taxon>Eukaryota</taxon>
        <taxon>Fungi</taxon>
        <taxon>Dikarya</taxon>
        <taxon>Basidiomycota</taxon>
        <taxon>Pucciniomycotina</taxon>
        <taxon>Pucciniomycetes</taxon>
        <taxon>Pucciniales</taxon>
        <taxon>Pucciniaceae</taxon>
        <taxon>Puccinia</taxon>
    </lineage>
</organism>
<dbReference type="EMBL" id="VDEP01000375">
    <property type="protein sequence ID" value="KAA1093328.1"/>
    <property type="molecule type" value="Genomic_DNA"/>
</dbReference>
<dbReference type="Proteomes" id="UP000324748">
    <property type="component" value="Unassembled WGS sequence"/>
</dbReference>
<dbReference type="InterPro" id="IPR038955">
    <property type="entry name" value="PriA/CPL1_fungi"/>
</dbReference>
<feature type="signal peptide" evidence="1">
    <location>
        <begin position="1"/>
        <end position="19"/>
    </location>
</feature>
<dbReference type="InterPro" id="IPR048661">
    <property type="entry name" value="CPL1-like"/>
</dbReference>
<comment type="caution">
    <text evidence="5">The sequence shown here is derived from an EMBL/GenBank/DDBJ whole genome shotgun (WGS) entry which is preliminary data.</text>
</comment>
<dbReference type="Pfam" id="PF21671">
    <property type="entry name" value="CPL1-like"/>
    <property type="match status" value="1"/>
</dbReference>
<evidence type="ECO:0000313" key="5">
    <source>
        <dbReference type="EMBL" id="KAA1119519.1"/>
    </source>
</evidence>
<reference evidence="7 8" key="1">
    <citation type="submission" date="2019-05" db="EMBL/GenBank/DDBJ databases">
        <title>Emergence of the Ug99 lineage of the wheat stem rust pathogen through somatic hybridization.</title>
        <authorList>
            <person name="Li F."/>
            <person name="Upadhyaya N.M."/>
            <person name="Sperschneider J."/>
            <person name="Matny O."/>
            <person name="Nguyen-Phuc H."/>
            <person name="Mago R."/>
            <person name="Raley C."/>
            <person name="Miller M.E."/>
            <person name="Silverstein K.A.T."/>
            <person name="Henningsen E."/>
            <person name="Hirsch C.D."/>
            <person name="Visser B."/>
            <person name="Pretorius Z.A."/>
            <person name="Steffenson B.J."/>
            <person name="Schwessinger B."/>
            <person name="Dodds P.N."/>
            <person name="Figueroa M."/>
        </authorList>
    </citation>
    <scope>NUCLEOTIDE SEQUENCE [LARGE SCALE GENOMIC DNA]</scope>
    <source>
        <strain evidence="5">21-0</strain>
        <strain evidence="4 8">Ug99</strain>
    </source>
</reference>
<evidence type="ECO:0000313" key="3">
    <source>
        <dbReference type="EMBL" id="KAA1084093.1"/>
    </source>
</evidence>
<dbReference type="EMBL" id="VDEP01000241">
    <property type="protein sequence ID" value="KAA1120791.1"/>
    <property type="molecule type" value="Genomic_DNA"/>
</dbReference>
<evidence type="ECO:0000259" key="2">
    <source>
        <dbReference type="Pfam" id="PF21671"/>
    </source>
</evidence>
<keyword evidence="7" id="KW-1185">Reference proteome</keyword>
<protein>
    <recommendedName>
        <fullName evidence="2">Protein CPL1-like domain-containing protein</fullName>
    </recommendedName>
</protein>